<dbReference type="Proteomes" id="UP000515203">
    <property type="component" value="Unplaced"/>
</dbReference>
<dbReference type="Gene3D" id="3.30.160.60">
    <property type="entry name" value="Classic Zinc Finger"/>
    <property type="match status" value="5"/>
</dbReference>
<reference evidence="17" key="1">
    <citation type="submission" date="2025-08" db="UniProtKB">
        <authorList>
            <consortium name="RefSeq"/>
        </authorList>
    </citation>
    <scope>IDENTIFICATION</scope>
</reference>
<keyword evidence="4" id="KW-0597">Phosphoprotein</keyword>
<feature type="compositionally biased region" description="Low complexity" evidence="14">
    <location>
        <begin position="7"/>
        <end position="25"/>
    </location>
</feature>
<dbReference type="PANTHER" id="PTHR15507:SF18">
    <property type="entry name" value="ZINC FINGER PROTEIN RLF"/>
    <property type="match status" value="1"/>
</dbReference>
<feature type="domain" description="C2H2-type" evidence="15">
    <location>
        <begin position="489"/>
        <end position="516"/>
    </location>
</feature>
<dbReference type="InterPro" id="IPR058902">
    <property type="entry name" value="zf_C2H2_ZNF292/Rlf"/>
</dbReference>
<dbReference type="InterPro" id="IPR057986">
    <property type="entry name" value="TPR_Rlf/292/654"/>
</dbReference>
<feature type="region of interest" description="Disordered" evidence="14">
    <location>
        <begin position="914"/>
        <end position="936"/>
    </location>
</feature>
<comment type="similarity">
    <text evidence="3">Belongs to the krueppel C2H2-type zinc-finger protein family.</text>
</comment>
<dbReference type="InterPro" id="IPR013087">
    <property type="entry name" value="Znf_C2H2_type"/>
</dbReference>
<evidence type="ECO:0000256" key="7">
    <source>
        <dbReference type="ARBA" id="ARBA00022771"/>
    </source>
</evidence>
<comment type="subcellular location">
    <subcellularLocation>
        <location evidence="2">Nucleus</location>
    </subcellularLocation>
</comment>
<keyword evidence="16" id="KW-1185">Reference proteome</keyword>
<feature type="compositionally biased region" description="Basic and acidic residues" evidence="14">
    <location>
        <begin position="1184"/>
        <end position="1195"/>
    </location>
</feature>
<name>A0A6P6DA81_OCTDE</name>
<feature type="compositionally biased region" description="Basic and acidic residues" evidence="14">
    <location>
        <begin position="1147"/>
        <end position="1158"/>
    </location>
</feature>
<dbReference type="PROSITE" id="PS00028">
    <property type="entry name" value="ZINC_FINGER_C2H2_1"/>
    <property type="match status" value="14"/>
</dbReference>
<dbReference type="GO" id="GO:0008270">
    <property type="term" value="F:zinc ion binding"/>
    <property type="evidence" value="ECO:0007669"/>
    <property type="project" value="UniProtKB-KW"/>
</dbReference>
<evidence type="ECO:0000256" key="13">
    <source>
        <dbReference type="PROSITE-ProRule" id="PRU00042"/>
    </source>
</evidence>
<dbReference type="GO" id="GO:0005634">
    <property type="term" value="C:nucleus"/>
    <property type="evidence" value="ECO:0007669"/>
    <property type="project" value="UniProtKB-SubCell"/>
</dbReference>
<dbReference type="PROSITE" id="PS50157">
    <property type="entry name" value="ZINC_FINGER_C2H2_2"/>
    <property type="match status" value="11"/>
</dbReference>
<feature type="compositionally biased region" description="Acidic residues" evidence="14">
    <location>
        <begin position="1159"/>
        <end position="1170"/>
    </location>
</feature>
<proteinExistence type="inferred from homology"/>
<feature type="compositionally biased region" description="Basic and acidic residues" evidence="14">
    <location>
        <begin position="1115"/>
        <end position="1125"/>
    </location>
</feature>
<evidence type="ECO:0000256" key="11">
    <source>
        <dbReference type="ARBA" id="ARBA00023163"/>
    </source>
</evidence>
<evidence type="ECO:0000259" key="15">
    <source>
        <dbReference type="PROSITE" id="PS50157"/>
    </source>
</evidence>
<gene>
    <name evidence="17" type="primary">Rlf</name>
</gene>
<dbReference type="InterPro" id="IPR052251">
    <property type="entry name" value="GH-ZnFinger_Regulators"/>
</dbReference>
<keyword evidence="5" id="KW-0479">Metal-binding</keyword>
<evidence type="ECO:0000256" key="4">
    <source>
        <dbReference type="ARBA" id="ARBA00022553"/>
    </source>
</evidence>
<dbReference type="GO" id="GO:0003677">
    <property type="term" value="F:DNA binding"/>
    <property type="evidence" value="ECO:0007669"/>
    <property type="project" value="UniProtKB-KW"/>
</dbReference>
<dbReference type="SUPFAM" id="SSF57667">
    <property type="entry name" value="beta-beta-alpha zinc fingers"/>
    <property type="match status" value="1"/>
</dbReference>
<dbReference type="Pfam" id="PF26218">
    <property type="entry name" value="zf_C2H2_ZNF292"/>
    <property type="match status" value="1"/>
</dbReference>
<protein>
    <submittedName>
        <fullName evidence="17">Zinc finger protein Rlf isoform X2</fullName>
    </submittedName>
</protein>
<keyword evidence="10" id="KW-0238">DNA-binding</keyword>
<dbReference type="GeneID" id="101562381"/>
<feature type="domain" description="C2H2-type" evidence="15">
    <location>
        <begin position="648"/>
        <end position="677"/>
    </location>
</feature>
<sequence>MADGKGDAAAAAGAGVEAPAVAGTEEGAETESMARGHRPASPGPEVPGLRPGLWQLETELREQEVSEVSSLNYCRSFCQTLLQYASNKNASEHIVYLLEVYRLAIQSFASARPFLTTECEDVLLVLGRLVLSCFELLLSVSESELPCEVWIPFLQTLQESHDALLEFGNNNLQILVDVTKEGVWKNPVLLKILSQQPVETEEVNKLIAQEGPSFLQMRIKHLLKSNCIPQATALSKLCAESKEIAHVSSFQQAYITCLCSLLPNEDAIKEAQDSGVGVSILLCVRALQLRSSEDEEMKASVCKTISCLLPEDLEVRRACQLTEFLIEPSLDGFNMLEELYLQPDQKFDEENAPVPNSLRCELLLALKAHWPFDPEFWDWKTLKRHCHQLLGQEASDSDDDLSGCEMSINDTDVLESFLSDYDEGKEDKQYRRRDLADQQKEKRDKKPIGSSERYQRWLQYKFFCLLCKRECIEARILHHSKMHMEDGIYTCPVCIKKFKRKEIFVPHVMEHVKMPPSRRDRSRKKLLLKGSQKGVCPKSPSLTLENQSLNEQAKGESHEYVTFSKLEDCHLQDRDLYPCPGTDCSRVFKQFKYLSVHLKAEHQNNDENAKHYLDMKNRREKCTYCRRHFMSAFHLREHEQVHCGPQPYMCVSIDCYARFGSVNELLNHKQKHDDLRYKCELSGCNIVFSDLGQLYHHEAQHFRDASYTCNFLGCKKFYYSKIEYQNHLSMHNAESSNEDIKKSVKLEESAAGEKQDCVDQTHLVDQTDKSQLPEDLLFCAGPASSQIVAENAENLKENSDSNSSDQLSHSSSASINEELIDTLDHSETMQDILLAHEKVFVPSNLKEKCSNMAVCFDGTKFTCGFDGCGSTYKNARGMQKHLRKVHPYHFKPKKIKTKDLFPCLGNEQNQTTVKFDAELKPSSDTNSDSPDEGVDHNIHTKCKREHQDFSSEVSICASKRPCTEDTMLELLLRLKHLSLKNSIAHGTFSGSLQGYPSSGAKSLQSVSSAISDLNFQNQDENMPSQYLAQLAAKPFFCELQGCKYEFVTREALLMHYLKKHNYSKEKVLQLSMFQHRYSPFQCHICQRSFTRKTHLRIHYKNKHQIGSDRAPQKLSDSEKCDHEGPCSVDRLKGDCSEFEGNPSSNSEKPHCHSKKDECSSETDLESSCEETESKISDISSPMGGHREEEGKEGRGSRRTVAKGNLCYILNKYHKPFHCIHKTCNSSFTNLKGLIRHYRTVHQYNKEQLCLEKDKARTKRELVKCKKIFACKYKECNKRFLCSKALAKHCSDSHNLDHMEEPKVLSEAESAARFSCNQSQCPAVFYTFSKLKHHLMEQHNIEGEIHSDYEIHCDLNGCGQIFTHRSNYSQHVYYRHKDYYDDLFRSQKVANERLLRSEKVCETAQGHEHQTTRRSFNAKAKKCSLIKEKKAPISFKTRAEALHMCVEHSEHTQYPCMVQGCLSVVKLESSIVRHYKRTHQMSSAYLEQQMENLVVCVKYGTKIKEEPPSEAEPCIKTEVNVSCVSEHTLCSRPLGNHDAPLQNTDFSHPRERDGGQKVCVENNPVFDANTLLYRGTLKCNHSSETTLEQCNIVQSPCTIENSMPNPNGTESGTYFTNFQLPLPRIKDLETGQHNSGQENTVKNSVHVSKENFRKHSQPRSFDLKTYKPMGFESSFLKFIQESEEKDDDFDDWEPSEHLTLNNSSPPNGDFTGNVLANNTMNDNDPEADIPHCSSDSAIHENLTAIPPLIVAETTTVPSLENLRVVLDKALTDCGELALKQLHYLRPVVVLERSKFSTPILDLFPTKKTDELCVGSS</sequence>
<dbReference type="GO" id="GO:0000981">
    <property type="term" value="F:DNA-binding transcription factor activity, RNA polymerase II-specific"/>
    <property type="evidence" value="ECO:0007669"/>
    <property type="project" value="TreeGrafter"/>
</dbReference>
<organism evidence="16 17">
    <name type="scientific">Octodon degus</name>
    <name type="common">Degu</name>
    <name type="synonym">Sciurus degus</name>
    <dbReference type="NCBI Taxonomy" id="10160"/>
    <lineage>
        <taxon>Eukaryota</taxon>
        <taxon>Metazoa</taxon>
        <taxon>Chordata</taxon>
        <taxon>Craniata</taxon>
        <taxon>Vertebrata</taxon>
        <taxon>Euteleostomi</taxon>
        <taxon>Mammalia</taxon>
        <taxon>Eutheria</taxon>
        <taxon>Euarchontoglires</taxon>
        <taxon>Glires</taxon>
        <taxon>Rodentia</taxon>
        <taxon>Hystricomorpha</taxon>
        <taxon>Octodontidae</taxon>
        <taxon>Octodon</taxon>
    </lineage>
</organism>
<evidence type="ECO:0000313" key="16">
    <source>
        <dbReference type="Proteomes" id="UP000515203"/>
    </source>
</evidence>
<dbReference type="CTD" id="6018"/>
<keyword evidence="9" id="KW-0805">Transcription regulation</keyword>
<keyword evidence="11" id="KW-0804">Transcription</keyword>
<accession>A0A6P6DA81</accession>
<feature type="domain" description="C2H2-type" evidence="15">
    <location>
        <begin position="577"/>
        <end position="607"/>
    </location>
</feature>
<dbReference type="PANTHER" id="PTHR15507">
    <property type="entry name" value="ZINC FINGER PROTEIN RLF"/>
    <property type="match status" value="1"/>
</dbReference>
<evidence type="ECO:0000256" key="9">
    <source>
        <dbReference type="ARBA" id="ARBA00023015"/>
    </source>
</evidence>
<evidence type="ECO:0000313" key="17">
    <source>
        <dbReference type="RefSeq" id="XP_023556795.1"/>
    </source>
</evidence>
<feature type="compositionally biased region" description="Basic and acidic residues" evidence="14">
    <location>
        <begin position="428"/>
        <end position="447"/>
    </location>
</feature>
<evidence type="ECO:0000256" key="1">
    <source>
        <dbReference type="ARBA" id="ARBA00003767"/>
    </source>
</evidence>
<feature type="region of interest" description="Disordered" evidence="14">
    <location>
        <begin position="1138"/>
        <end position="1196"/>
    </location>
</feature>
<evidence type="ECO:0000256" key="6">
    <source>
        <dbReference type="ARBA" id="ARBA00022737"/>
    </source>
</evidence>
<evidence type="ECO:0000256" key="2">
    <source>
        <dbReference type="ARBA" id="ARBA00004123"/>
    </source>
</evidence>
<evidence type="ECO:0000256" key="12">
    <source>
        <dbReference type="ARBA" id="ARBA00023242"/>
    </source>
</evidence>
<dbReference type="SMART" id="SM00355">
    <property type="entry name" value="ZnF_C2H2"/>
    <property type="match status" value="15"/>
</dbReference>
<keyword evidence="12" id="KW-0539">Nucleus</keyword>
<evidence type="ECO:0000256" key="3">
    <source>
        <dbReference type="ARBA" id="ARBA00006991"/>
    </source>
</evidence>
<evidence type="ECO:0000256" key="10">
    <source>
        <dbReference type="ARBA" id="ARBA00023125"/>
    </source>
</evidence>
<keyword evidence="6" id="KW-0677">Repeat</keyword>
<dbReference type="RefSeq" id="XP_023556795.1">
    <property type="nucleotide sequence ID" value="XM_023701027.1"/>
</dbReference>
<feature type="domain" description="C2H2-type" evidence="15">
    <location>
        <begin position="861"/>
        <end position="886"/>
    </location>
</feature>
<feature type="domain" description="C2H2-type" evidence="15">
    <location>
        <begin position="677"/>
        <end position="706"/>
    </location>
</feature>
<keyword evidence="8" id="KW-0862">Zinc</keyword>
<feature type="region of interest" description="Disordered" evidence="14">
    <location>
        <begin position="1"/>
        <end position="48"/>
    </location>
</feature>
<dbReference type="Pfam" id="PF25580">
    <property type="entry name" value="TPR_Rlf"/>
    <property type="match status" value="1"/>
</dbReference>
<feature type="domain" description="C2H2-type" evidence="15">
    <location>
        <begin position="707"/>
        <end position="736"/>
    </location>
</feature>
<dbReference type="Pfam" id="PF25420">
    <property type="entry name" value="zf-C2H2_ZN292"/>
    <property type="match status" value="1"/>
</dbReference>
<dbReference type="InterPro" id="IPR036236">
    <property type="entry name" value="Znf_C2H2_sf"/>
</dbReference>
<dbReference type="Pfam" id="PF00096">
    <property type="entry name" value="zf-C2H2"/>
    <property type="match status" value="1"/>
</dbReference>
<feature type="domain" description="C2H2-type" evidence="15">
    <location>
        <begin position="620"/>
        <end position="647"/>
    </location>
</feature>
<feature type="region of interest" description="Disordered" evidence="14">
    <location>
        <begin position="428"/>
        <end position="448"/>
    </location>
</feature>
<evidence type="ECO:0000256" key="14">
    <source>
        <dbReference type="SAM" id="MobiDB-lite"/>
    </source>
</evidence>
<feature type="region of interest" description="Disordered" evidence="14">
    <location>
        <begin position="1100"/>
        <end position="1125"/>
    </location>
</feature>
<keyword evidence="7 13" id="KW-0863">Zinc-finger</keyword>
<comment type="function">
    <text evidence="1">May be involved in transcriptional regulation.</text>
</comment>
<feature type="domain" description="C2H2-type" evidence="15">
    <location>
        <begin position="1080"/>
        <end position="1103"/>
    </location>
</feature>
<evidence type="ECO:0000256" key="5">
    <source>
        <dbReference type="ARBA" id="ARBA00022723"/>
    </source>
</evidence>
<feature type="domain" description="C2H2-type" evidence="15">
    <location>
        <begin position="1268"/>
        <end position="1298"/>
    </location>
</feature>
<feature type="domain" description="C2H2-type" evidence="15">
    <location>
        <begin position="1313"/>
        <end position="1343"/>
    </location>
</feature>
<evidence type="ECO:0000256" key="8">
    <source>
        <dbReference type="ARBA" id="ARBA00022833"/>
    </source>
</evidence>
<feature type="domain" description="C2H2-type" evidence="15">
    <location>
        <begin position="1216"/>
        <end position="1246"/>
    </location>
</feature>